<comment type="subcellular location">
    <subcellularLocation>
        <location evidence="1">Periplasm</location>
    </subcellularLocation>
</comment>
<organism evidence="4 5">
    <name type="scientific">Nocardioides simplex</name>
    <name type="common">Arthrobacter simplex</name>
    <dbReference type="NCBI Taxonomy" id="2045"/>
    <lineage>
        <taxon>Bacteria</taxon>
        <taxon>Bacillati</taxon>
        <taxon>Actinomycetota</taxon>
        <taxon>Actinomycetes</taxon>
        <taxon>Propionibacteriales</taxon>
        <taxon>Nocardioidaceae</taxon>
        <taxon>Pimelobacter</taxon>
    </lineage>
</organism>
<dbReference type="Gene3D" id="3.40.190.10">
    <property type="entry name" value="Periplasmic binding protein-like II"/>
    <property type="match status" value="2"/>
</dbReference>
<dbReference type="SUPFAM" id="SSF53850">
    <property type="entry name" value="Periplasmic binding protein-like II"/>
    <property type="match status" value="1"/>
</dbReference>
<dbReference type="STRING" id="2045.KR76_18625"/>
<dbReference type="PROSITE" id="PS51257">
    <property type="entry name" value="PROKAR_LIPOPROTEIN"/>
    <property type="match status" value="1"/>
</dbReference>
<sequence length="329" mass="34604">MLNRKLALPVAGLLAGVLLAGCGSSDDSDDKNTVKVAISAKLEAFAPLLVGMELGSYADQDLDVEIVTAAPSDAMVLLATGEVDAVFSAPSAAFFNAVSGGSPIKIVAPGMFPPENSRSGLWVSKDLAPGGTFDPEKLRGETVATAVGAGAPVSMVLEEELERSGVSAEDVKFQTMGATDILVALESGAVKAGWLSDPVWLEAEKSDDLTFAFGQPEDITMGAVLFGPTLLEKDRDKGARLLAGMRSAVADHLQGAYHDDPEVRAALIEQLEISEDQLDKLPELVFPPDLAYPAGLTDRYQATYARQKGVLVYSDPLPEDEVIDADLAK</sequence>
<dbReference type="GO" id="GO:0042597">
    <property type="term" value="C:periplasmic space"/>
    <property type="evidence" value="ECO:0007669"/>
    <property type="project" value="UniProtKB-SubCell"/>
</dbReference>
<dbReference type="PANTHER" id="PTHR30024">
    <property type="entry name" value="ALIPHATIC SULFONATES-BINDING PROTEIN-RELATED"/>
    <property type="match status" value="1"/>
</dbReference>
<comment type="similarity">
    <text evidence="2">Belongs to the bacterial solute-binding protein SsuA/TauA family.</text>
</comment>
<keyword evidence="5" id="KW-1185">Reference proteome</keyword>
<dbReference type="InterPro" id="IPR015168">
    <property type="entry name" value="SsuA/THI5"/>
</dbReference>
<dbReference type="eggNOG" id="COG0715">
    <property type="taxonomic scope" value="Bacteria"/>
</dbReference>
<evidence type="ECO:0000256" key="1">
    <source>
        <dbReference type="ARBA" id="ARBA00004418"/>
    </source>
</evidence>
<dbReference type="HOGENOM" id="CLU_844216_0_0_11"/>
<dbReference type="PANTHER" id="PTHR30024:SF47">
    <property type="entry name" value="TAURINE-BINDING PERIPLASMIC PROTEIN"/>
    <property type="match status" value="1"/>
</dbReference>
<proteinExistence type="inferred from homology"/>
<reference evidence="4 5" key="1">
    <citation type="journal article" date="2015" name="Genome Announc.">
        <title>Complete Genome Sequence of Steroid-Transforming Nocardioides simplex VKM Ac-2033D.</title>
        <authorList>
            <person name="Shtratnikova V.Y."/>
            <person name="Schelkunov M.I."/>
            <person name="Pekov Y.A."/>
            <person name="Fokina V.V."/>
            <person name="Logacheva M.D."/>
            <person name="Sokolov S.L."/>
            <person name="Bragin E.Y."/>
            <person name="Ashapkin V.V."/>
            <person name="Donova M.V."/>
        </authorList>
    </citation>
    <scope>NUCLEOTIDE SEQUENCE [LARGE SCALE GENOMIC DNA]</scope>
    <source>
        <strain evidence="4 5">VKM Ac-2033D</strain>
    </source>
</reference>
<dbReference type="OrthoDB" id="8109583at2"/>
<dbReference type="AlphaFoldDB" id="A0A0A1DLI5"/>
<keyword evidence="3" id="KW-0732">Signal</keyword>
<dbReference type="Proteomes" id="UP000030300">
    <property type="component" value="Chromosome"/>
</dbReference>
<dbReference type="KEGG" id="psim:KR76_18625"/>
<dbReference type="GeneID" id="96610824"/>
<evidence type="ECO:0000256" key="2">
    <source>
        <dbReference type="ARBA" id="ARBA00010742"/>
    </source>
</evidence>
<evidence type="ECO:0000256" key="3">
    <source>
        <dbReference type="ARBA" id="ARBA00022729"/>
    </source>
</evidence>
<dbReference type="Pfam" id="PF09084">
    <property type="entry name" value="NMT1"/>
    <property type="match status" value="1"/>
</dbReference>
<evidence type="ECO:0000313" key="5">
    <source>
        <dbReference type="Proteomes" id="UP000030300"/>
    </source>
</evidence>
<dbReference type="EMBL" id="CP009896">
    <property type="protein sequence ID" value="AIY18281.2"/>
    <property type="molecule type" value="Genomic_DNA"/>
</dbReference>
<accession>A0A0A1DLI5</accession>
<gene>
    <name evidence="4" type="ORF">KR76_18625</name>
</gene>
<evidence type="ECO:0000313" key="4">
    <source>
        <dbReference type="EMBL" id="AIY18281.2"/>
    </source>
</evidence>
<dbReference type="RefSeq" id="WP_141267517.1">
    <property type="nucleotide sequence ID" value="NZ_BJMC01000019.1"/>
</dbReference>
<protein>
    <submittedName>
        <fullName evidence="4">ABC transporter substrate-binding protein</fullName>
    </submittedName>
</protein>
<name>A0A0A1DLI5_NOCSI</name>